<dbReference type="GO" id="GO:0006508">
    <property type="term" value="P:proteolysis"/>
    <property type="evidence" value="ECO:0007669"/>
    <property type="project" value="InterPro"/>
</dbReference>
<dbReference type="PANTHER" id="PTHR24257:SF10">
    <property type="entry name" value="ELASTASE-1"/>
    <property type="match status" value="1"/>
</dbReference>
<feature type="chain" id="PRO_5034079435" description="Peptidase S1 domain-containing protein" evidence="2">
    <location>
        <begin position="17"/>
        <end position="280"/>
    </location>
</feature>
<dbReference type="PROSITE" id="PS50240">
    <property type="entry name" value="TRYPSIN_DOM"/>
    <property type="match status" value="1"/>
</dbReference>
<keyword evidence="1" id="KW-1015">Disulfide bond</keyword>
<dbReference type="AlphaFoldDB" id="A0A8C5MUT8"/>
<proteinExistence type="predicted"/>
<dbReference type="GeneTree" id="ENSGT01030000234528"/>
<feature type="signal peptide" evidence="2">
    <location>
        <begin position="1"/>
        <end position="16"/>
    </location>
</feature>
<protein>
    <recommendedName>
        <fullName evidence="3">Peptidase S1 domain-containing protein</fullName>
    </recommendedName>
</protein>
<evidence type="ECO:0000313" key="5">
    <source>
        <dbReference type="Proteomes" id="UP000694569"/>
    </source>
</evidence>
<keyword evidence="5" id="KW-1185">Reference proteome</keyword>
<organism evidence="4 5">
    <name type="scientific">Leptobrachium leishanense</name>
    <name type="common">Leishan spiny toad</name>
    <dbReference type="NCBI Taxonomy" id="445787"/>
    <lineage>
        <taxon>Eukaryota</taxon>
        <taxon>Metazoa</taxon>
        <taxon>Chordata</taxon>
        <taxon>Craniata</taxon>
        <taxon>Vertebrata</taxon>
        <taxon>Euteleostomi</taxon>
        <taxon>Amphibia</taxon>
        <taxon>Batrachia</taxon>
        <taxon>Anura</taxon>
        <taxon>Pelobatoidea</taxon>
        <taxon>Megophryidae</taxon>
        <taxon>Leptobrachium</taxon>
    </lineage>
</organism>
<dbReference type="SMART" id="SM00020">
    <property type="entry name" value="Tryp_SPc"/>
    <property type="match status" value="1"/>
</dbReference>
<dbReference type="InterPro" id="IPR050850">
    <property type="entry name" value="Peptidase_S1_Elastase_sf"/>
</dbReference>
<dbReference type="Pfam" id="PF00089">
    <property type="entry name" value="Trypsin"/>
    <property type="match status" value="1"/>
</dbReference>
<evidence type="ECO:0000256" key="2">
    <source>
        <dbReference type="SAM" id="SignalP"/>
    </source>
</evidence>
<dbReference type="GO" id="GO:0005615">
    <property type="term" value="C:extracellular space"/>
    <property type="evidence" value="ECO:0007669"/>
    <property type="project" value="TreeGrafter"/>
</dbReference>
<dbReference type="InterPro" id="IPR001314">
    <property type="entry name" value="Peptidase_S1A"/>
</dbReference>
<keyword evidence="2" id="KW-0732">Signal</keyword>
<dbReference type="InterPro" id="IPR009003">
    <property type="entry name" value="Peptidase_S1_PA"/>
</dbReference>
<dbReference type="InterPro" id="IPR043504">
    <property type="entry name" value="Peptidase_S1_PA_chymotrypsin"/>
</dbReference>
<dbReference type="Proteomes" id="UP000694569">
    <property type="component" value="Unplaced"/>
</dbReference>
<evidence type="ECO:0000256" key="1">
    <source>
        <dbReference type="ARBA" id="ARBA00023157"/>
    </source>
</evidence>
<dbReference type="GO" id="GO:0004252">
    <property type="term" value="F:serine-type endopeptidase activity"/>
    <property type="evidence" value="ECO:0007669"/>
    <property type="project" value="InterPro"/>
</dbReference>
<sequence length="280" mass="31770">MHYLILFICLISTLDAESEETSATPTYSPTLDVPTGDDEPHSWPWKVSLQCKDKDRYVHTCGGALINESWVLTAAQCFVRCYKYRAVLGVRVLSKTKVTVTKQIFYLKHSDIFIHEKWNPDHQTYGYDIALIRLPTEVNITSEVNLILLPALEDILPKEYTCYITGWKERRLAIGPLLSDVLQQTRLSVVDHGTCTSEDWWDRNVNLNMICAIGDLKSDCIGDSGGPLSCRRETGDWEVHGIASFYSSRGCFAAKKPIVFTRVSAFIDWIQNIITLNTLE</sequence>
<dbReference type="Ensembl" id="ENSLLET00000018048.1">
    <property type="protein sequence ID" value="ENSLLEP00000017388.1"/>
    <property type="gene ID" value="ENSLLEG00000011014.1"/>
</dbReference>
<dbReference type="PANTHER" id="PTHR24257">
    <property type="entry name" value="CHYMOTRYPSIN-LIKE ELASTASE FAMILY MEMBER"/>
    <property type="match status" value="1"/>
</dbReference>
<dbReference type="SUPFAM" id="SSF50494">
    <property type="entry name" value="Trypsin-like serine proteases"/>
    <property type="match status" value="1"/>
</dbReference>
<feature type="domain" description="Peptidase S1" evidence="3">
    <location>
        <begin position="33"/>
        <end position="275"/>
    </location>
</feature>
<dbReference type="InterPro" id="IPR001254">
    <property type="entry name" value="Trypsin_dom"/>
</dbReference>
<name>A0A8C5MUT8_9ANUR</name>
<dbReference type="FunFam" id="2.40.10.10:FF:000004">
    <property type="entry name" value="Tryptase gamma 1"/>
    <property type="match status" value="1"/>
</dbReference>
<reference evidence="4" key="1">
    <citation type="submission" date="2025-08" db="UniProtKB">
        <authorList>
            <consortium name="Ensembl"/>
        </authorList>
    </citation>
    <scope>IDENTIFICATION</scope>
</reference>
<dbReference type="Gene3D" id="2.40.10.10">
    <property type="entry name" value="Trypsin-like serine proteases"/>
    <property type="match status" value="2"/>
</dbReference>
<reference evidence="4" key="2">
    <citation type="submission" date="2025-09" db="UniProtKB">
        <authorList>
            <consortium name="Ensembl"/>
        </authorList>
    </citation>
    <scope>IDENTIFICATION</scope>
</reference>
<dbReference type="CDD" id="cd00190">
    <property type="entry name" value="Tryp_SPc"/>
    <property type="match status" value="1"/>
</dbReference>
<evidence type="ECO:0000259" key="3">
    <source>
        <dbReference type="PROSITE" id="PS50240"/>
    </source>
</evidence>
<dbReference type="PRINTS" id="PR00722">
    <property type="entry name" value="CHYMOTRYPSIN"/>
</dbReference>
<evidence type="ECO:0000313" key="4">
    <source>
        <dbReference type="Ensembl" id="ENSLLEP00000017388.1"/>
    </source>
</evidence>
<accession>A0A8C5MUT8</accession>